<protein>
    <submittedName>
        <fullName evidence="3">YciI family protein</fullName>
    </submittedName>
</protein>
<sequence length="98" mass="10642">MYFVVFGTDRPGTEQLRLDTRPSHQQHLRAHPHPVTVLHGGPTLTADGARMNGSMLVVEADSLADVEAFVADDPYSKAGLFATVEIRPWKWGMGAPGS</sequence>
<evidence type="ECO:0000313" key="3">
    <source>
        <dbReference type="EMBL" id="MFC3227042.1"/>
    </source>
</evidence>
<keyword evidence="4" id="KW-1185">Reference proteome</keyword>
<evidence type="ECO:0000313" key="4">
    <source>
        <dbReference type="Proteomes" id="UP001595528"/>
    </source>
</evidence>
<organism evidence="3 4">
    <name type="scientific">Marinibaculum pumilum</name>
    <dbReference type="NCBI Taxonomy" id="1766165"/>
    <lineage>
        <taxon>Bacteria</taxon>
        <taxon>Pseudomonadati</taxon>
        <taxon>Pseudomonadota</taxon>
        <taxon>Alphaproteobacteria</taxon>
        <taxon>Rhodospirillales</taxon>
        <taxon>Rhodospirillaceae</taxon>
        <taxon>Marinibaculum</taxon>
    </lineage>
</organism>
<dbReference type="Pfam" id="PF03795">
    <property type="entry name" value="YCII"/>
    <property type="match status" value="1"/>
</dbReference>
<dbReference type="InterPro" id="IPR011008">
    <property type="entry name" value="Dimeric_a/b-barrel"/>
</dbReference>
<dbReference type="EMBL" id="JBHRTR010000019">
    <property type="protein sequence ID" value="MFC3227042.1"/>
    <property type="molecule type" value="Genomic_DNA"/>
</dbReference>
<dbReference type="RefSeq" id="WP_379899203.1">
    <property type="nucleotide sequence ID" value="NZ_JBHRTR010000019.1"/>
</dbReference>
<proteinExistence type="inferred from homology"/>
<reference evidence="4" key="1">
    <citation type="journal article" date="2019" name="Int. J. Syst. Evol. Microbiol.">
        <title>The Global Catalogue of Microorganisms (GCM) 10K type strain sequencing project: providing services to taxonomists for standard genome sequencing and annotation.</title>
        <authorList>
            <consortium name="The Broad Institute Genomics Platform"/>
            <consortium name="The Broad Institute Genome Sequencing Center for Infectious Disease"/>
            <person name="Wu L."/>
            <person name="Ma J."/>
        </authorList>
    </citation>
    <scope>NUCLEOTIDE SEQUENCE [LARGE SCALE GENOMIC DNA]</scope>
    <source>
        <strain evidence="4">KCTC 42964</strain>
    </source>
</reference>
<dbReference type="Gene3D" id="3.30.70.1060">
    <property type="entry name" value="Dimeric alpha+beta barrel"/>
    <property type="match status" value="1"/>
</dbReference>
<dbReference type="PANTHER" id="PTHR33606:SF3">
    <property type="entry name" value="PROTEIN YCII"/>
    <property type="match status" value="1"/>
</dbReference>
<dbReference type="PANTHER" id="PTHR33606">
    <property type="entry name" value="PROTEIN YCII"/>
    <property type="match status" value="1"/>
</dbReference>
<name>A0ABV7KYG7_9PROT</name>
<gene>
    <name evidence="3" type="ORF">ACFOGJ_07370</name>
</gene>
<evidence type="ECO:0000259" key="2">
    <source>
        <dbReference type="Pfam" id="PF03795"/>
    </source>
</evidence>
<dbReference type="InterPro" id="IPR005545">
    <property type="entry name" value="YCII"/>
</dbReference>
<feature type="domain" description="YCII-related" evidence="2">
    <location>
        <begin position="1"/>
        <end position="90"/>
    </location>
</feature>
<dbReference type="InterPro" id="IPR051807">
    <property type="entry name" value="Sec-metab_biosynth-assoc"/>
</dbReference>
<dbReference type="Proteomes" id="UP001595528">
    <property type="component" value="Unassembled WGS sequence"/>
</dbReference>
<comment type="similarity">
    <text evidence="1">Belongs to the YciI family.</text>
</comment>
<dbReference type="SUPFAM" id="SSF54909">
    <property type="entry name" value="Dimeric alpha+beta barrel"/>
    <property type="match status" value="1"/>
</dbReference>
<comment type="caution">
    <text evidence="3">The sequence shown here is derived from an EMBL/GenBank/DDBJ whole genome shotgun (WGS) entry which is preliminary data.</text>
</comment>
<accession>A0ABV7KYG7</accession>
<evidence type="ECO:0000256" key="1">
    <source>
        <dbReference type="ARBA" id="ARBA00007689"/>
    </source>
</evidence>